<evidence type="ECO:0000259" key="2">
    <source>
        <dbReference type="Pfam" id="PF06580"/>
    </source>
</evidence>
<reference evidence="3 4" key="1">
    <citation type="submission" date="2023-07" db="EMBL/GenBank/DDBJ databases">
        <title>Functional and genomic diversity of the sorghum phyllosphere microbiome.</title>
        <authorList>
            <person name="Shade A."/>
        </authorList>
    </citation>
    <scope>NUCLEOTIDE SEQUENCE [LARGE SCALE GENOMIC DNA]</scope>
    <source>
        <strain evidence="3 4">SORGH_AS_0892</strain>
    </source>
</reference>
<organism evidence="3 4">
    <name type="scientific">Sphingobacterium zeae</name>
    <dbReference type="NCBI Taxonomy" id="1776859"/>
    <lineage>
        <taxon>Bacteria</taxon>
        <taxon>Pseudomonadati</taxon>
        <taxon>Bacteroidota</taxon>
        <taxon>Sphingobacteriia</taxon>
        <taxon>Sphingobacteriales</taxon>
        <taxon>Sphingobacteriaceae</taxon>
        <taxon>Sphingobacterium</taxon>
    </lineage>
</organism>
<dbReference type="Proteomes" id="UP001244640">
    <property type="component" value="Unassembled WGS sequence"/>
</dbReference>
<evidence type="ECO:0000313" key="3">
    <source>
        <dbReference type="EMBL" id="MDQ1149567.1"/>
    </source>
</evidence>
<comment type="caution">
    <text evidence="3">The sequence shown here is derived from an EMBL/GenBank/DDBJ whole genome shotgun (WGS) entry which is preliminary data.</text>
</comment>
<name>A0ABU0U3N1_9SPHI</name>
<dbReference type="PANTHER" id="PTHR34220:SF7">
    <property type="entry name" value="SENSOR HISTIDINE KINASE YPDA"/>
    <property type="match status" value="1"/>
</dbReference>
<evidence type="ECO:0000256" key="1">
    <source>
        <dbReference type="SAM" id="Phobius"/>
    </source>
</evidence>
<sequence>MSQNIPYHFLFNSNYRLWRHLTFIFTLVIITFNQTFIVYQDNLSSLGNTIFLICFLSFVTYLLTTYLNYFYLIPKFLLNENYTIYIVLLIVIVVALMGCTLFLEYAIRTILSLPHRITSYSNPIILIDSLSSSAMTIICLWSMSVIKLFRKWNKKNEDVMMLEQNFLETEVNKLKGQISPIFMSRALRKAALITASDPQKASQILMLLGHLLRYQLYDCNRNKVFLNSEIIFLKNLLQLKKIIEDSCFEYVLEVKGKTNNLLISPLLFIVLIQSILIANEIKSLSINLEISEKKIRFIVNYENTYRLPPEYKMEIADKLNMLYPDLYIFTMESGNISLQLDLKEWK</sequence>
<dbReference type="InterPro" id="IPR010559">
    <property type="entry name" value="Sig_transdc_His_kin_internal"/>
</dbReference>
<keyword evidence="1" id="KW-1133">Transmembrane helix</keyword>
<feature type="transmembrane region" description="Helical" evidence="1">
    <location>
        <begin position="84"/>
        <end position="103"/>
    </location>
</feature>
<feature type="domain" description="Signal transduction histidine kinase internal region" evidence="2">
    <location>
        <begin position="170"/>
        <end position="242"/>
    </location>
</feature>
<proteinExistence type="predicted"/>
<feature type="transmembrane region" description="Helical" evidence="1">
    <location>
        <begin position="21"/>
        <end position="38"/>
    </location>
</feature>
<protein>
    <recommendedName>
        <fullName evidence="2">Signal transduction histidine kinase internal region domain-containing protein</fullName>
    </recommendedName>
</protein>
<feature type="transmembrane region" description="Helical" evidence="1">
    <location>
        <begin position="123"/>
        <end position="146"/>
    </location>
</feature>
<gene>
    <name evidence="3" type="ORF">QE382_001551</name>
</gene>
<keyword evidence="1" id="KW-0812">Transmembrane</keyword>
<evidence type="ECO:0000313" key="4">
    <source>
        <dbReference type="Proteomes" id="UP001244640"/>
    </source>
</evidence>
<dbReference type="InterPro" id="IPR050640">
    <property type="entry name" value="Bact_2-comp_sensor_kinase"/>
</dbReference>
<dbReference type="PANTHER" id="PTHR34220">
    <property type="entry name" value="SENSOR HISTIDINE KINASE YPDA"/>
    <property type="match status" value="1"/>
</dbReference>
<keyword evidence="1" id="KW-0472">Membrane</keyword>
<dbReference type="EMBL" id="JAUTBA010000001">
    <property type="protein sequence ID" value="MDQ1149567.1"/>
    <property type="molecule type" value="Genomic_DNA"/>
</dbReference>
<dbReference type="Pfam" id="PF06580">
    <property type="entry name" value="His_kinase"/>
    <property type="match status" value="1"/>
</dbReference>
<keyword evidence="4" id="KW-1185">Reference proteome</keyword>
<accession>A0ABU0U3N1</accession>
<feature type="transmembrane region" description="Helical" evidence="1">
    <location>
        <begin position="50"/>
        <end position="72"/>
    </location>
</feature>